<dbReference type="Pfam" id="PF05043">
    <property type="entry name" value="Mga"/>
    <property type="match status" value="1"/>
</dbReference>
<accession>A0A841ZH80</accession>
<proteinExistence type="predicted"/>
<evidence type="ECO:0000313" key="5">
    <source>
        <dbReference type="Proteomes" id="UP000559885"/>
    </source>
</evidence>
<evidence type="ECO:0000313" key="4">
    <source>
        <dbReference type="EMBL" id="MBC1520089.1"/>
    </source>
</evidence>
<reference evidence="4 5" key="1">
    <citation type="submission" date="2020-03" db="EMBL/GenBank/DDBJ databases">
        <title>Soil Listeria distribution.</title>
        <authorList>
            <person name="Liao J."/>
            <person name="Wiedmann M."/>
        </authorList>
    </citation>
    <scope>NUCLEOTIDE SEQUENCE [LARGE SCALE GENOMIC DNA]</scope>
    <source>
        <strain evidence="4 5">FSL L7-1507</strain>
    </source>
</reference>
<protein>
    <recommendedName>
        <fullName evidence="3">Mga helix-turn-helix domain-containing protein</fullName>
    </recommendedName>
</protein>
<dbReference type="AlphaFoldDB" id="A0A841ZH80"/>
<dbReference type="InterPro" id="IPR050661">
    <property type="entry name" value="BglG_antiterminators"/>
</dbReference>
<dbReference type="PANTHER" id="PTHR30185:SF18">
    <property type="entry name" value="TRANSCRIPTIONAL REGULATOR MTLR"/>
    <property type="match status" value="1"/>
</dbReference>
<sequence length="482" mass="56997">MIQLFFSSNEGITRAKVMEELGISWNTLTNDIYSFNYEMNKFDWFLETNEQNLLTLSFPYNHSLATYEAVLLQNTILYQVSLATLDNKKITSVDLMDKYHISYSTLYREIKKWVPQLNEMGLFINMKEYIFIEGSEAAVRRFLYFFFTKVAASPAFDLHLYYNNEISNFIKVLEENMQMSMHTLSKIRFTLFSEIHLRRYLSKKRVTITPKQYTFFQEMEQIFSIEEAFKQLPFELPIAEKIHFFAQFFAMNCHFSDDTMKKRIMLAKKHSPIHYELTQSIIDGLPEISEQKLALCNNILNFLDNYIFLPCLLPTYECENFPWTKTTSNWDNAAIEKWIYKQLAHFNQIHPDLTYLELDKDNITANIMAQIHAAYLNASYAPPLKIIVMSINGAPVESYFKKRILQHTDQRILFLDAEKLSQADIIISDYPLSGYVDEKKIILWNKDPSKRDWQNFDANTRKLLEKQFKSLILENDKYKQAN</sequence>
<keyword evidence="1" id="KW-0805">Transcription regulation</keyword>
<comment type="caution">
    <text evidence="4">The sequence shown here is derived from an EMBL/GenBank/DDBJ whole genome shotgun (WGS) entry which is preliminary data.</text>
</comment>
<organism evidence="4 5">
    <name type="scientific">Listeria aquatica</name>
    <dbReference type="NCBI Taxonomy" id="1494960"/>
    <lineage>
        <taxon>Bacteria</taxon>
        <taxon>Bacillati</taxon>
        <taxon>Bacillota</taxon>
        <taxon>Bacilli</taxon>
        <taxon>Bacillales</taxon>
        <taxon>Listeriaceae</taxon>
        <taxon>Listeria</taxon>
    </lineage>
</organism>
<name>A0A841ZH80_9LIST</name>
<dbReference type="PANTHER" id="PTHR30185">
    <property type="entry name" value="CRYPTIC BETA-GLUCOSIDE BGL OPERON ANTITERMINATOR"/>
    <property type="match status" value="1"/>
</dbReference>
<evidence type="ECO:0000259" key="3">
    <source>
        <dbReference type="Pfam" id="PF05043"/>
    </source>
</evidence>
<dbReference type="Proteomes" id="UP000559885">
    <property type="component" value="Unassembled WGS sequence"/>
</dbReference>
<evidence type="ECO:0000256" key="1">
    <source>
        <dbReference type="ARBA" id="ARBA00023015"/>
    </source>
</evidence>
<evidence type="ECO:0000256" key="2">
    <source>
        <dbReference type="ARBA" id="ARBA00023163"/>
    </source>
</evidence>
<dbReference type="InterPro" id="IPR007737">
    <property type="entry name" value="Mga_HTH"/>
</dbReference>
<feature type="domain" description="Mga helix-turn-helix" evidence="3">
    <location>
        <begin position="61"/>
        <end position="147"/>
    </location>
</feature>
<gene>
    <name evidence="4" type="ORF">HB912_00330</name>
</gene>
<dbReference type="EMBL" id="JAARRM010000001">
    <property type="protein sequence ID" value="MBC1520089.1"/>
    <property type="molecule type" value="Genomic_DNA"/>
</dbReference>
<dbReference type="RefSeq" id="WP_185371700.1">
    <property type="nucleotide sequence ID" value="NZ_JAARRM010000001.1"/>
</dbReference>
<keyword evidence="2" id="KW-0804">Transcription</keyword>